<feature type="region of interest" description="Disordered" evidence="1">
    <location>
        <begin position="52"/>
        <end position="84"/>
    </location>
</feature>
<accession>A0A1Z4EWJ9</accession>
<sequence length="156" mass="16859">MASSRPAVAKRFAGHVPEMHIQPRVDRIERRKTWAAITQDLQELTFAIGICGRGEADSPNNRSGKNSGSPKPAEVCDHDVPSDEDTILLPDRDWSEAFFLKSIDPRFQDQGANSPVQIAIGGSGNAKECTTPGLPLHCDDSFVPGITNNTMNAFGA</sequence>
<reference evidence="3" key="1">
    <citation type="journal article" date="2017" name="Genome Announc.">
        <title>Complete Genome Sequence of Mycobacterium stephanolepidis.</title>
        <authorList>
            <person name="Fukano H."/>
            <person name="Yoshida M."/>
            <person name="Katayama Y."/>
            <person name="Omatsu T."/>
            <person name="Mizutani T."/>
            <person name="Kurata O."/>
            <person name="Wada S."/>
            <person name="Hoshino Y."/>
        </authorList>
    </citation>
    <scope>NUCLEOTIDE SEQUENCE [LARGE SCALE GENOMIC DNA]</scope>
    <source>
        <strain evidence="3">NJB0901</strain>
    </source>
</reference>
<evidence type="ECO:0000313" key="2">
    <source>
        <dbReference type="EMBL" id="BAX97356.1"/>
    </source>
</evidence>
<dbReference type="Proteomes" id="UP000217954">
    <property type="component" value="Chromosome"/>
</dbReference>
<dbReference type="KEGG" id="mste:MSTE_02041"/>
<organism evidence="2 3">
    <name type="scientific">[Mycobacterium] stephanolepidis</name>
    <dbReference type="NCBI Taxonomy" id="1520670"/>
    <lineage>
        <taxon>Bacteria</taxon>
        <taxon>Bacillati</taxon>
        <taxon>Actinomycetota</taxon>
        <taxon>Actinomycetes</taxon>
        <taxon>Mycobacteriales</taxon>
        <taxon>Mycobacteriaceae</taxon>
        <taxon>Mycobacteroides</taxon>
    </lineage>
</organism>
<feature type="compositionally biased region" description="Polar residues" evidence="1">
    <location>
        <begin position="58"/>
        <end position="69"/>
    </location>
</feature>
<protein>
    <submittedName>
        <fullName evidence="2">Uncharacterized protein</fullName>
    </submittedName>
</protein>
<gene>
    <name evidence="2" type="ORF">MSTE_02041</name>
</gene>
<reference evidence="2 3" key="2">
    <citation type="journal article" date="2017" name="Int. J. Syst. Evol. Microbiol.">
        <title>Mycobacterium stephanolepidis sp. nov., a rapidly growing species related to Mycobacterium chelonae, isolated from marine teleost fish, Stephanolepis cirrhifer.</title>
        <authorList>
            <person name="Fukano H."/>
            <person name="Wada S."/>
            <person name="Kurata O."/>
            <person name="Katayama K."/>
            <person name="Fujiwara N."/>
            <person name="Hoshino Y."/>
        </authorList>
    </citation>
    <scope>NUCLEOTIDE SEQUENCE [LARGE SCALE GENOMIC DNA]</scope>
    <source>
        <strain evidence="2 3">NJB0901</strain>
    </source>
</reference>
<name>A0A1Z4EWJ9_9MYCO</name>
<proteinExistence type="predicted"/>
<evidence type="ECO:0000313" key="3">
    <source>
        <dbReference type="Proteomes" id="UP000217954"/>
    </source>
</evidence>
<keyword evidence="3" id="KW-1185">Reference proteome</keyword>
<evidence type="ECO:0000256" key="1">
    <source>
        <dbReference type="SAM" id="MobiDB-lite"/>
    </source>
</evidence>
<dbReference type="EMBL" id="AP018165">
    <property type="protein sequence ID" value="BAX97356.1"/>
    <property type="molecule type" value="Genomic_DNA"/>
</dbReference>
<dbReference type="AlphaFoldDB" id="A0A1Z4EWJ9"/>